<accession>A0ABQ0B5D5</accession>
<proteinExistence type="predicted"/>
<protein>
    <submittedName>
        <fullName evidence="1">Uncharacterized protein</fullName>
    </submittedName>
</protein>
<keyword evidence="2" id="KW-1185">Reference proteome</keyword>
<gene>
    <name evidence="1" type="ORF">K040078D81_07780</name>
</gene>
<dbReference type="EMBL" id="BAABYW010000001">
    <property type="protein sequence ID" value="GAA6406661.1"/>
    <property type="molecule type" value="Genomic_DNA"/>
</dbReference>
<comment type="caution">
    <text evidence="1">The sequence shown here is derived from an EMBL/GenBank/DDBJ whole genome shotgun (WGS) entry which is preliminary data.</text>
</comment>
<evidence type="ECO:0000313" key="1">
    <source>
        <dbReference type="EMBL" id="GAA6406661.1"/>
    </source>
</evidence>
<organism evidence="1 2">
    <name type="scientific">Blautia hominis</name>
    <dbReference type="NCBI Taxonomy" id="2025493"/>
    <lineage>
        <taxon>Bacteria</taxon>
        <taxon>Bacillati</taxon>
        <taxon>Bacillota</taxon>
        <taxon>Clostridia</taxon>
        <taxon>Lachnospirales</taxon>
        <taxon>Lachnospiraceae</taxon>
        <taxon>Blautia</taxon>
    </lineage>
</organism>
<evidence type="ECO:0000313" key="2">
    <source>
        <dbReference type="Proteomes" id="UP001600943"/>
    </source>
</evidence>
<reference evidence="1 2" key="1">
    <citation type="submission" date="2024-04" db="EMBL/GenBank/DDBJ databases">
        <title>Defined microbial consortia suppress multidrug-resistant proinflammatory Enterobacteriaceae via ecological control.</title>
        <authorList>
            <person name="Furuichi M."/>
            <person name="Kawaguchi T."/>
            <person name="Pust M."/>
            <person name="Yasuma K."/>
            <person name="Plichta D."/>
            <person name="Hasegawa N."/>
            <person name="Ohya T."/>
            <person name="Bhattarai S."/>
            <person name="Sasajima S."/>
            <person name="Aoto Y."/>
            <person name="Tuganbaev T."/>
            <person name="Yaginuma M."/>
            <person name="Ueda M."/>
            <person name="Okahashi N."/>
            <person name="Amafuji K."/>
            <person name="Kiridooshi Y."/>
            <person name="Sugita K."/>
            <person name="Strazar M."/>
            <person name="Skelly A."/>
            <person name="Suda W."/>
            <person name="Hattori M."/>
            <person name="Nakamoto N."/>
            <person name="Caballero S."/>
            <person name="Norman J."/>
            <person name="Olle B."/>
            <person name="Tanoue T."/>
            <person name="Arita M."/>
            <person name="Bucci V."/>
            <person name="Atarashi K."/>
            <person name="Xavier R."/>
            <person name="Honda K."/>
        </authorList>
    </citation>
    <scope>NUCLEOTIDE SEQUENCE [LARGE SCALE GENOMIC DNA]</scope>
    <source>
        <strain evidence="2">k04-0078-D8-1</strain>
    </source>
</reference>
<sequence>MALDLLDRGADSECVSMPVVTRYTFGVFVVDADGIFCVRVWFLDNPAMLGAPGLDFVEVIRLPDEFEIGRGQERVLAGCEHYFFALRLPGASPYGA</sequence>
<name>A0ABQ0B5D5_9FIRM</name>
<dbReference type="Proteomes" id="UP001600943">
    <property type="component" value="Unassembled WGS sequence"/>
</dbReference>